<dbReference type="PROSITE" id="PS50261">
    <property type="entry name" value="G_PROTEIN_RECEP_F2_4"/>
    <property type="match status" value="1"/>
</dbReference>
<dbReference type="PROSITE" id="PS00650">
    <property type="entry name" value="G_PROTEIN_RECEP_F2_2"/>
    <property type="match status" value="1"/>
</dbReference>
<proteinExistence type="inferred from homology"/>
<comment type="similarity">
    <text evidence="2">Belongs to the G-protein coupled receptor 2 family. Adhesion G-protein coupled receptor (ADGR) subfamily.</text>
</comment>
<sequence length="663" mass="74781">MSPFNVFVSNADGHCSRPDETLGPSELNGSDCQQYVREMSQYWHRMKCGNETPASIDESCCHSWCEKLTSCFSQLPPWKKDCVRMWRCRKKPRKQISIILTNTTDSSYLGRIKVKQCWAKKPNFPAIKITPSSELRFSNKKLVDTILKELIGSSRNDVNQEKMERTFLTVTNLEEFIGNYAQNHLNQTVPKMNISSEHADILVRKIFHENETGVQLEDDKGENYVSLPVTGFDNGSVVLCVIYKDLHKVFQTDSTPLNRFSNILSATIWPRNNTFRKNVTLKFKNLASTPISTLATKSLHYVILTVLYGFRTRRMEVAWCLLLSKNESHTECSCNHLTHFAVLMQFDRGSRDNGLIKTEEKTLEILTYVGLSFSLVGITLTIISYAVLTDMRGPLSQIRVSLVASLGAGQLFFLAGSGAVENKSACVTVAAFVQYFLMAAFCWMLIEGVYLYLFVVQVYNINDKMKVSHGFSWGLPALVVSISLGIAAGTGPGIKSHVSEKFFWMSSSNGMVWIFVVFVVLIELLNTLILLRVIKEMTIMQHVKDKVSEQISLGVRACVVMIPLLGITWLFGLLSPLHKVFAYIFTIFNSTQGFLIFLLHCVRNSEIRSRFKRRINAVNPTADEVTGVKRASQVNETISVILPRKLNVQPPNNHESVIGISET</sequence>
<feature type="transmembrane region" description="Helical" evidence="9">
    <location>
        <begin position="471"/>
        <end position="491"/>
    </location>
</feature>
<protein>
    <submittedName>
        <fullName evidence="12">Uncharacterized protein</fullName>
    </submittedName>
</protein>
<feature type="transmembrane region" description="Helical" evidence="9">
    <location>
        <begin position="400"/>
        <end position="420"/>
    </location>
</feature>
<keyword evidence="3 9" id="KW-0812">Transmembrane</keyword>
<evidence type="ECO:0000259" key="10">
    <source>
        <dbReference type="PROSITE" id="PS50221"/>
    </source>
</evidence>
<gene>
    <name evidence="12" type="ORF">PMEA_00003417</name>
</gene>
<dbReference type="GO" id="GO:0004930">
    <property type="term" value="F:G protein-coupled receptor activity"/>
    <property type="evidence" value="ECO:0007669"/>
    <property type="project" value="InterPro"/>
</dbReference>
<evidence type="ECO:0000256" key="2">
    <source>
        <dbReference type="ARBA" id="ARBA00007343"/>
    </source>
</evidence>
<keyword evidence="6 9" id="KW-0472">Membrane</keyword>
<dbReference type="GO" id="GO:0007166">
    <property type="term" value="P:cell surface receptor signaling pathway"/>
    <property type="evidence" value="ECO:0007669"/>
    <property type="project" value="InterPro"/>
</dbReference>
<dbReference type="GO" id="GO:0005886">
    <property type="term" value="C:plasma membrane"/>
    <property type="evidence" value="ECO:0007669"/>
    <property type="project" value="TreeGrafter"/>
</dbReference>
<dbReference type="PANTHER" id="PTHR12011">
    <property type="entry name" value="ADHESION G-PROTEIN COUPLED RECEPTOR"/>
    <property type="match status" value="1"/>
</dbReference>
<dbReference type="Proteomes" id="UP001159428">
    <property type="component" value="Unassembled WGS sequence"/>
</dbReference>
<dbReference type="InterPro" id="IPR000203">
    <property type="entry name" value="GPS"/>
</dbReference>
<dbReference type="InterPro" id="IPR017981">
    <property type="entry name" value="GPCR_2-like_7TM"/>
</dbReference>
<keyword evidence="7" id="KW-1015">Disulfide bond</keyword>
<evidence type="ECO:0000256" key="5">
    <source>
        <dbReference type="ARBA" id="ARBA00022989"/>
    </source>
</evidence>
<feature type="transmembrane region" description="Helical" evidence="9">
    <location>
        <begin position="365"/>
        <end position="388"/>
    </location>
</feature>
<name>A0AAU9Y2C0_9CNID</name>
<feature type="transmembrane region" description="Helical" evidence="9">
    <location>
        <begin position="580"/>
        <end position="602"/>
    </location>
</feature>
<evidence type="ECO:0000256" key="1">
    <source>
        <dbReference type="ARBA" id="ARBA00004141"/>
    </source>
</evidence>
<dbReference type="Pfam" id="PF01825">
    <property type="entry name" value="GPS"/>
    <property type="match status" value="1"/>
</dbReference>
<keyword evidence="13" id="KW-1185">Reference proteome</keyword>
<feature type="transmembrane region" description="Helical" evidence="9">
    <location>
        <begin position="432"/>
        <end position="459"/>
    </location>
</feature>
<organism evidence="12 13">
    <name type="scientific">Pocillopora meandrina</name>
    <dbReference type="NCBI Taxonomy" id="46732"/>
    <lineage>
        <taxon>Eukaryota</taxon>
        <taxon>Metazoa</taxon>
        <taxon>Cnidaria</taxon>
        <taxon>Anthozoa</taxon>
        <taxon>Hexacorallia</taxon>
        <taxon>Scleractinia</taxon>
        <taxon>Astrocoeniina</taxon>
        <taxon>Pocilloporidae</taxon>
        <taxon>Pocillopora</taxon>
    </lineage>
</organism>
<evidence type="ECO:0000256" key="4">
    <source>
        <dbReference type="ARBA" id="ARBA00022729"/>
    </source>
</evidence>
<dbReference type="InterPro" id="IPR017983">
    <property type="entry name" value="GPCR_2_secretin-like_CS"/>
</dbReference>
<feature type="transmembrane region" description="Helical" evidence="9">
    <location>
        <begin position="511"/>
        <end position="533"/>
    </location>
</feature>
<accession>A0AAU9Y2C0</accession>
<comment type="subcellular location">
    <subcellularLocation>
        <location evidence="1">Membrane</location>
        <topology evidence="1">Multi-pass membrane protein</topology>
    </subcellularLocation>
</comment>
<feature type="domain" description="G-protein coupled receptors family 2 profile 2" evidence="11">
    <location>
        <begin position="363"/>
        <end position="604"/>
    </location>
</feature>
<dbReference type="FunFam" id="1.20.1070.10:FF:000058">
    <property type="entry name" value="Adhesion G protein-coupled receptor F5"/>
    <property type="match status" value="1"/>
</dbReference>
<feature type="transmembrane region" description="Helical" evidence="9">
    <location>
        <begin position="553"/>
        <end position="574"/>
    </location>
</feature>
<dbReference type="Pfam" id="PF00002">
    <property type="entry name" value="7tm_2"/>
    <property type="match status" value="1"/>
</dbReference>
<dbReference type="PRINTS" id="PR00249">
    <property type="entry name" value="GPCRSECRETIN"/>
</dbReference>
<dbReference type="SUPFAM" id="SSF81321">
    <property type="entry name" value="Family A G protein-coupled receptor-like"/>
    <property type="match status" value="1"/>
</dbReference>
<evidence type="ECO:0000256" key="9">
    <source>
        <dbReference type="SAM" id="Phobius"/>
    </source>
</evidence>
<keyword evidence="4" id="KW-0732">Signal</keyword>
<evidence type="ECO:0000256" key="7">
    <source>
        <dbReference type="ARBA" id="ARBA00023157"/>
    </source>
</evidence>
<dbReference type="PROSITE" id="PS50221">
    <property type="entry name" value="GAIN_B"/>
    <property type="match status" value="1"/>
</dbReference>
<evidence type="ECO:0000313" key="13">
    <source>
        <dbReference type="Proteomes" id="UP001159428"/>
    </source>
</evidence>
<dbReference type="InterPro" id="IPR046338">
    <property type="entry name" value="GAIN_dom_sf"/>
</dbReference>
<dbReference type="InterPro" id="IPR057244">
    <property type="entry name" value="GAIN_B"/>
</dbReference>
<evidence type="ECO:0000256" key="3">
    <source>
        <dbReference type="ARBA" id="ARBA00022692"/>
    </source>
</evidence>
<dbReference type="InterPro" id="IPR000832">
    <property type="entry name" value="GPCR_2_secretin-like"/>
</dbReference>
<evidence type="ECO:0000256" key="8">
    <source>
        <dbReference type="ARBA" id="ARBA00023180"/>
    </source>
</evidence>
<comment type="caution">
    <text evidence="12">The sequence shown here is derived from an EMBL/GenBank/DDBJ whole genome shotgun (WGS) entry which is preliminary data.</text>
</comment>
<reference evidence="12 13" key="1">
    <citation type="submission" date="2022-05" db="EMBL/GenBank/DDBJ databases">
        <authorList>
            <consortium name="Genoscope - CEA"/>
            <person name="William W."/>
        </authorList>
    </citation>
    <scope>NUCLEOTIDE SEQUENCE [LARGE SCALE GENOMIC DNA]</scope>
</reference>
<evidence type="ECO:0000313" key="12">
    <source>
        <dbReference type="EMBL" id="CAH3165284.1"/>
    </source>
</evidence>
<keyword evidence="5 9" id="KW-1133">Transmembrane helix</keyword>
<keyword evidence="8" id="KW-0325">Glycoprotein</keyword>
<dbReference type="AlphaFoldDB" id="A0AAU9Y2C0"/>
<evidence type="ECO:0000256" key="6">
    <source>
        <dbReference type="ARBA" id="ARBA00023136"/>
    </source>
</evidence>
<dbReference type="PANTHER" id="PTHR12011:SF347">
    <property type="entry name" value="FI21270P1-RELATED"/>
    <property type="match status" value="1"/>
</dbReference>
<dbReference type="Gene3D" id="2.60.220.50">
    <property type="match status" value="1"/>
</dbReference>
<dbReference type="EMBL" id="CALNXJ010000115">
    <property type="protein sequence ID" value="CAH3165284.1"/>
    <property type="molecule type" value="Genomic_DNA"/>
</dbReference>
<dbReference type="Gene3D" id="1.20.1070.10">
    <property type="entry name" value="Rhodopsin 7-helix transmembrane proteins"/>
    <property type="match status" value="1"/>
</dbReference>
<evidence type="ECO:0000259" key="11">
    <source>
        <dbReference type="PROSITE" id="PS50261"/>
    </source>
</evidence>
<feature type="domain" description="GAIN-B" evidence="10">
    <location>
        <begin position="190"/>
        <end position="350"/>
    </location>
</feature>